<accession>A0ABU5RQN9</accession>
<organism evidence="2 3">
    <name type="scientific">Cyanobium gracile UHCC 0139</name>
    <dbReference type="NCBI Taxonomy" id="3110308"/>
    <lineage>
        <taxon>Bacteria</taxon>
        <taxon>Bacillati</taxon>
        <taxon>Cyanobacteriota</taxon>
        <taxon>Cyanophyceae</taxon>
        <taxon>Synechococcales</taxon>
        <taxon>Prochlorococcaceae</taxon>
        <taxon>Cyanobium</taxon>
    </lineage>
</organism>
<dbReference type="SUPFAM" id="SSF52317">
    <property type="entry name" value="Class I glutamine amidotransferase-like"/>
    <property type="match status" value="1"/>
</dbReference>
<reference evidence="2 3" key="1">
    <citation type="submission" date="2023-12" db="EMBL/GenBank/DDBJ databases">
        <title>Baltic Sea Cyanobacteria.</title>
        <authorList>
            <person name="Delbaje E."/>
            <person name="Fewer D.P."/>
            <person name="Shishido T.K."/>
        </authorList>
    </citation>
    <scope>NUCLEOTIDE SEQUENCE [LARGE SCALE GENOMIC DNA]</scope>
    <source>
        <strain evidence="2 3">UHCC 0139</strain>
    </source>
</reference>
<dbReference type="Gene3D" id="3.40.50.880">
    <property type="match status" value="1"/>
</dbReference>
<dbReference type="PANTHER" id="PTHR42695">
    <property type="entry name" value="GLUTAMINE AMIDOTRANSFERASE YLR126C-RELATED"/>
    <property type="match status" value="1"/>
</dbReference>
<dbReference type="InterPro" id="IPR029062">
    <property type="entry name" value="Class_I_gatase-like"/>
</dbReference>
<dbReference type="GO" id="GO:0016787">
    <property type="term" value="F:hydrolase activity"/>
    <property type="evidence" value="ECO:0007669"/>
    <property type="project" value="UniProtKB-KW"/>
</dbReference>
<sequence>MTHLVVLQHLEREGPGRFGEEARRRGWAVTVCRPDLGEPIPRLDPDQALLVLGGPMGVGDIGSPSFPWLEAEVALLRECLARERPVVGLCLGAQLLAFAAGGQVVPLTVGEPPVRAYEVGWGLVDWTRPEGQELVLAGLGAGLPALHWHGDRIRLPAAATLLGSTPLCAEQMFRIGHHAHGLQFHVEVTDAAVEVWLEEDGDYVRQALGPDGVEQVRAGRARWGEEGERLGRRLINNLLDQVGALLGGDPLR</sequence>
<dbReference type="Pfam" id="PF00117">
    <property type="entry name" value="GATase"/>
    <property type="match status" value="1"/>
</dbReference>
<dbReference type="EMBL" id="JAYGHX010000001">
    <property type="protein sequence ID" value="MEA5390072.1"/>
    <property type="molecule type" value="Genomic_DNA"/>
</dbReference>
<dbReference type="Proteomes" id="UP001304461">
    <property type="component" value="Unassembled WGS sequence"/>
</dbReference>
<dbReference type="RefSeq" id="WP_323304191.1">
    <property type="nucleotide sequence ID" value="NZ_JAYGHX010000001.1"/>
</dbReference>
<feature type="domain" description="Glutamine amidotransferase" evidence="1">
    <location>
        <begin position="23"/>
        <end position="189"/>
    </location>
</feature>
<dbReference type="PANTHER" id="PTHR42695:SF5">
    <property type="entry name" value="GLUTAMINE AMIDOTRANSFERASE YLR126C-RELATED"/>
    <property type="match status" value="1"/>
</dbReference>
<comment type="caution">
    <text evidence="2">The sequence shown here is derived from an EMBL/GenBank/DDBJ whole genome shotgun (WGS) entry which is preliminary data.</text>
</comment>
<dbReference type="CDD" id="cd01741">
    <property type="entry name" value="GATase1_1"/>
    <property type="match status" value="1"/>
</dbReference>
<evidence type="ECO:0000313" key="3">
    <source>
        <dbReference type="Proteomes" id="UP001304461"/>
    </source>
</evidence>
<proteinExistence type="predicted"/>
<evidence type="ECO:0000313" key="2">
    <source>
        <dbReference type="EMBL" id="MEA5390072.1"/>
    </source>
</evidence>
<dbReference type="InterPro" id="IPR044992">
    <property type="entry name" value="ChyE-like"/>
</dbReference>
<evidence type="ECO:0000259" key="1">
    <source>
        <dbReference type="Pfam" id="PF00117"/>
    </source>
</evidence>
<dbReference type="PROSITE" id="PS51273">
    <property type="entry name" value="GATASE_TYPE_1"/>
    <property type="match status" value="1"/>
</dbReference>
<dbReference type="InterPro" id="IPR017926">
    <property type="entry name" value="GATASE"/>
</dbReference>
<keyword evidence="3" id="KW-1185">Reference proteome</keyword>
<gene>
    <name evidence="2" type="ORF">VB738_02240</name>
</gene>
<protein>
    <submittedName>
        <fullName evidence="2">Gamma-glutamyl-gamma-aminobutyrate hydrolase family protein</fullName>
    </submittedName>
</protein>
<keyword evidence="2" id="KW-0378">Hydrolase</keyword>
<name>A0ABU5RQN9_9CYAN</name>